<dbReference type="SUPFAM" id="SSF48452">
    <property type="entry name" value="TPR-like"/>
    <property type="match status" value="1"/>
</dbReference>
<dbReference type="EMBL" id="LRGC01000003">
    <property type="protein sequence ID" value="KWR56435.1"/>
    <property type="molecule type" value="Genomic_DNA"/>
</dbReference>
<reference evidence="2" key="2">
    <citation type="submission" date="2016-01" db="EMBL/GenBank/DDBJ databases">
        <authorList>
            <person name="McClelland M."/>
            <person name="Jain A."/>
            <person name="Saraogi P."/>
            <person name="Mendelson R."/>
            <person name="Westerman R."/>
            <person name="SanMiguel P."/>
            <person name="Csonka L."/>
        </authorList>
    </citation>
    <scope>NUCLEOTIDE SEQUENCE</scope>
    <source>
        <strain evidence="2">CL09T03C01</strain>
    </source>
</reference>
<dbReference type="InterPro" id="IPR011990">
    <property type="entry name" value="TPR-like_helical_dom_sf"/>
</dbReference>
<gene>
    <name evidence="2" type="ORF">AA415_00742</name>
    <name evidence="4" type="ORF">DWY58_07320</name>
    <name evidence="3" type="ORF">DWY65_07905</name>
</gene>
<evidence type="ECO:0000313" key="3">
    <source>
        <dbReference type="EMBL" id="RGR14040.1"/>
    </source>
</evidence>
<dbReference type="SMART" id="SM00028">
    <property type="entry name" value="TPR"/>
    <property type="match status" value="2"/>
</dbReference>
<reference evidence="6 7" key="3">
    <citation type="submission" date="2018-08" db="EMBL/GenBank/DDBJ databases">
        <title>A genome reference for cultivated species of the human gut microbiota.</title>
        <authorList>
            <person name="Zou Y."/>
            <person name="Xue W."/>
            <person name="Luo G."/>
        </authorList>
    </citation>
    <scope>NUCLEOTIDE SEQUENCE [LARGE SCALE GENOMIC DNA]</scope>
    <source>
        <strain evidence="4 7">AF25-6</strain>
        <strain evidence="3 6">AF26-20BH</strain>
    </source>
</reference>
<feature type="repeat" description="TPR" evidence="1">
    <location>
        <begin position="135"/>
        <end position="168"/>
    </location>
</feature>
<evidence type="ECO:0000313" key="7">
    <source>
        <dbReference type="Proteomes" id="UP000284161"/>
    </source>
</evidence>
<dbReference type="Pfam" id="PF14559">
    <property type="entry name" value="TPR_19"/>
    <property type="match status" value="1"/>
</dbReference>
<dbReference type="PROSITE" id="PS50005">
    <property type="entry name" value="TPR"/>
    <property type="match status" value="2"/>
</dbReference>
<dbReference type="EMBL" id="QRUB01000004">
    <property type="protein sequence ID" value="RGR28584.1"/>
    <property type="molecule type" value="Genomic_DNA"/>
</dbReference>
<proteinExistence type="predicted"/>
<dbReference type="InterPro" id="IPR019734">
    <property type="entry name" value="TPR_rpt"/>
</dbReference>
<reference evidence="2 5" key="1">
    <citation type="journal article" date="2016" name="BMC Genomics">
        <title>Type VI secretion systems of human gut Bacteroidales segregate into three genetic architectures, two of which are contained on mobile genetic elements.</title>
        <authorList>
            <person name="Coyne M.J."/>
            <person name="Roelofs K.G."/>
            <person name="Comstock L.E."/>
        </authorList>
    </citation>
    <scope>NUCLEOTIDE SEQUENCE [LARGE SCALE GENOMIC DNA]</scope>
    <source>
        <strain evidence="2 5">CL09T03C01</strain>
    </source>
</reference>
<dbReference type="STRING" id="46506.AA415_00742"/>
<accession>A0A108TAL3</accession>
<evidence type="ECO:0000313" key="2">
    <source>
        <dbReference type="EMBL" id="KWR56435.1"/>
    </source>
</evidence>
<evidence type="ECO:0000313" key="5">
    <source>
        <dbReference type="Proteomes" id="UP000056419"/>
    </source>
</evidence>
<feature type="repeat" description="TPR" evidence="1">
    <location>
        <begin position="101"/>
        <end position="134"/>
    </location>
</feature>
<keyword evidence="1" id="KW-0802">TPR repeat</keyword>
<keyword evidence="5" id="KW-1185">Reference proteome</keyword>
<dbReference type="EMBL" id="QRTW01000011">
    <property type="protein sequence ID" value="RGR14040.1"/>
    <property type="molecule type" value="Genomic_DNA"/>
</dbReference>
<dbReference type="Proteomes" id="UP000056419">
    <property type="component" value="Unassembled WGS sequence"/>
</dbReference>
<evidence type="ECO:0000256" key="1">
    <source>
        <dbReference type="PROSITE-ProRule" id="PRU00339"/>
    </source>
</evidence>
<dbReference type="PATRIC" id="fig|46506.5.peg.798"/>
<dbReference type="Proteomes" id="UP000284161">
    <property type="component" value="Unassembled WGS sequence"/>
</dbReference>
<comment type="caution">
    <text evidence="2">The sequence shown here is derived from an EMBL/GenBank/DDBJ whole genome shotgun (WGS) entry which is preliminary data.</text>
</comment>
<organism evidence="2 5">
    <name type="scientific">Bacteroides stercoris</name>
    <dbReference type="NCBI Taxonomy" id="46506"/>
    <lineage>
        <taxon>Bacteria</taxon>
        <taxon>Pseudomonadati</taxon>
        <taxon>Bacteroidota</taxon>
        <taxon>Bacteroidia</taxon>
        <taxon>Bacteroidales</taxon>
        <taxon>Bacteroidaceae</taxon>
        <taxon>Bacteroides</taxon>
    </lineage>
</organism>
<dbReference type="Proteomes" id="UP000283310">
    <property type="component" value="Unassembled WGS sequence"/>
</dbReference>
<evidence type="ECO:0000313" key="6">
    <source>
        <dbReference type="Proteomes" id="UP000283310"/>
    </source>
</evidence>
<evidence type="ECO:0000313" key="4">
    <source>
        <dbReference type="EMBL" id="RGR28584.1"/>
    </source>
</evidence>
<name>A0A108TAL3_BACSE</name>
<protein>
    <submittedName>
        <fullName evidence="2">Tetratricopeptide repeat protein</fullName>
    </submittedName>
</protein>
<sequence length="255" mass="29308">MTIAAEIRKFVDEFLLGYFRLFNYIHFKMKTLTFLFFGLLLCPMTLLAQSADVLLQKVADALSAGKDDYAVSLFRQAADADAGQTEMFYWTSVGKATAAAPRLAQELAVCYRDKRNYDKAYLFYKEWLQYYPEDVSALVACAEMQMMRGETKDAMKLYEKVLALDADNLQANIFLGNYYYLQAEQKKKTLEDNYKKIVSPTRMQYAGYRNGLSDIFSNGYSKAKGYLQKVLQLFPSTEAGKTLERIKKLEKEMNN</sequence>
<dbReference type="Gene3D" id="1.25.40.10">
    <property type="entry name" value="Tetratricopeptide repeat domain"/>
    <property type="match status" value="1"/>
</dbReference>
<dbReference type="AlphaFoldDB" id="A0A108TAL3"/>